<keyword evidence="1" id="KW-0732">Signal</keyword>
<evidence type="ECO:0000313" key="2">
    <source>
        <dbReference type="EMBL" id="MEZ0473527.1"/>
    </source>
</evidence>
<evidence type="ECO:0000313" key="3">
    <source>
        <dbReference type="Proteomes" id="UP001566331"/>
    </source>
</evidence>
<keyword evidence="3" id="KW-1185">Reference proteome</keyword>
<evidence type="ECO:0000256" key="1">
    <source>
        <dbReference type="SAM" id="SignalP"/>
    </source>
</evidence>
<dbReference type="Proteomes" id="UP001566331">
    <property type="component" value="Unassembled WGS sequence"/>
</dbReference>
<feature type="chain" id="PRO_5045808094" evidence="1">
    <location>
        <begin position="34"/>
        <end position="113"/>
    </location>
</feature>
<accession>A0ABV4HLD3</accession>
<gene>
    <name evidence="2" type="ORF">AB6713_02715</name>
</gene>
<dbReference type="EMBL" id="JBFWIC010000002">
    <property type="protein sequence ID" value="MEZ0473527.1"/>
    <property type="molecule type" value="Genomic_DNA"/>
</dbReference>
<proteinExistence type="predicted"/>
<feature type="signal peptide" evidence="1">
    <location>
        <begin position="1"/>
        <end position="33"/>
    </location>
</feature>
<name>A0ABV4HLD3_9GAMM</name>
<sequence length="113" mass="12380">MAWQRCHASGRGLAMKRLLIAGVLLGFAFAAAAQDVEPEEQATSTRADPAKASEPFCIRETGSRIIAHRNARNKKERSECVAAGGRVYTRDDIERTGSVDLVDALRRLDPSIR</sequence>
<reference evidence="2 3" key="1">
    <citation type="submission" date="2024-07" db="EMBL/GenBank/DDBJ databases">
        <title>Luteimonas salilacus sp. nov., isolated from the shore soil of Salt Lake in Tibet of China.</title>
        <authorList>
            <person name="Zhang X."/>
            <person name="Li A."/>
        </authorList>
    </citation>
    <scope>NUCLEOTIDE SEQUENCE [LARGE SCALE GENOMIC DNA]</scope>
    <source>
        <strain evidence="2 3">B3-2-R+30</strain>
    </source>
</reference>
<dbReference type="RefSeq" id="WP_370562282.1">
    <property type="nucleotide sequence ID" value="NZ_JBFWIB010000001.1"/>
</dbReference>
<organism evidence="2 3">
    <name type="scientific">Luteimonas salinilitoris</name>
    <dbReference type="NCBI Taxonomy" id="3237697"/>
    <lineage>
        <taxon>Bacteria</taxon>
        <taxon>Pseudomonadati</taxon>
        <taxon>Pseudomonadota</taxon>
        <taxon>Gammaproteobacteria</taxon>
        <taxon>Lysobacterales</taxon>
        <taxon>Lysobacteraceae</taxon>
        <taxon>Luteimonas</taxon>
    </lineage>
</organism>
<comment type="caution">
    <text evidence="2">The sequence shown here is derived from an EMBL/GenBank/DDBJ whole genome shotgun (WGS) entry which is preliminary data.</text>
</comment>
<protein>
    <submittedName>
        <fullName evidence="2">Uncharacterized protein</fullName>
    </submittedName>
</protein>